<proteinExistence type="predicted"/>
<organism evidence="2 3">
    <name type="scientific">Euphydryas editha</name>
    <name type="common">Edith's checkerspot</name>
    <dbReference type="NCBI Taxonomy" id="104508"/>
    <lineage>
        <taxon>Eukaryota</taxon>
        <taxon>Metazoa</taxon>
        <taxon>Ecdysozoa</taxon>
        <taxon>Arthropoda</taxon>
        <taxon>Hexapoda</taxon>
        <taxon>Insecta</taxon>
        <taxon>Pterygota</taxon>
        <taxon>Neoptera</taxon>
        <taxon>Endopterygota</taxon>
        <taxon>Lepidoptera</taxon>
        <taxon>Glossata</taxon>
        <taxon>Ditrysia</taxon>
        <taxon>Papilionoidea</taxon>
        <taxon>Nymphalidae</taxon>
        <taxon>Nymphalinae</taxon>
        <taxon>Euphydryas</taxon>
    </lineage>
</organism>
<evidence type="ECO:0000313" key="3">
    <source>
        <dbReference type="Proteomes" id="UP001153954"/>
    </source>
</evidence>
<comment type="caution">
    <text evidence="2">The sequence shown here is derived from an EMBL/GenBank/DDBJ whole genome shotgun (WGS) entry which is preliminary data.</text>
</comment>
<feature type="region of interest" description="Disordered" evidence="1">
    <location>
        <begin position="160"/>
        <end position="185"/>
    </location>
</feature>
<dbReference type="Gene3D" id="1.10.10.2590">
    <property type="entry name" value="BEN domain"/>
    <property type="match status" value="1"/>
</dbReference>
<feature type="compositionally biased region" description="Polar residues" evidence="1">
    <location>
        <begin position="174"/>
        <end position="185"/>
    </location>
</feature>
<name>A0AAU9TA66_EUPED</name>
<keyword evidence="3" id="KW-1185">Reference proteome</keyword>
<sequence length="185" mass="21606">MGKFKWLLVEWIGEQRTHAYEVVNSFYLISQKADLYTGKIVFLRHNRSKNEAREAKVLKISNDKHHITRLKLILIKQQEQEDVYRIENFFNITVDKMRTGPVVPIGSGIITIPAIVYEAIDWNDYSKATITLLETFFPKKRQITTKCALERRPTKKKMFYSSQGLSEQEDQENLLPSTNSSTQIH</sequence>
<accession>A0AAU9TA66</accession>
<dbReference type="Proteomes" id="UP001153954">
    <property type="component" value="Unassembled WGS sequence"/>
</dbReference>
<evidence type="ECO:0000313" key="2">
    <source>
        <dbReference type="EMBL" id="CAH2083920.1"/>
    </source>
</evidence>
<dbReference type="EMBL" id="CAKOGL010000002">
    <property type="protein sequence ID" value="CAH2083920.1"/>
    <property type="molecule type" value="Genomic_DNA"/>
</dbReference>
<protein>
    <submittedName>
        <fullName evidence="2">Uncharacterized protein</fullName>
    </submittedName>
</protein>
<gene>
    <name evidence="2" type="ORF">EEDITHA_LOCUS539</name>
</gene>
<evidence type="ECO:0000256" key="1">
    <source>
        <dbReference type="SAM" id="MobiDB-lite"/>
    </source>
</evidence>
<reference evidence="2" key="1">
    <citation type="submission" date="2022-03" db="EMBL/GenBank/DDBJ databases">
        <authorList>
            <person name="Tunstrom K."/>
        </authorList>
    </citation>
    <scope>NUCLEOTIDE SEQUENCE</scope>
</reference>
<dbReference type="AlphaFoldDB" id="A0AAU9TA66"/>